<gene>
    <name evidence="2" type="ORF">Plo01_74040</name>
</gene>
<dbReference type="GO" id="GO:0016491">
    <property type="term" value="F:oxidoreductase activity"/>
    <property type="evidence" value="ECO:0007669"/>
    <property type="project" value="InterPro"/>
</dbReference>
<dbReference type="PANTHER" id="PTHR30543">
    <property type="entry name" value="CHROMATE REDUCTASE"/>
    <property type="match status" value="1"/>
</dbReference>
<keyword evidence="3" id="KW-1185">Reference proteome</keyword>
<dbReference type="Pfam" id="PF03358">
    <property type="entry name" value="FMN_red"/>
    <property type="match status" value="1"/>
</dbReference>
<evidence type="ECO:0000313" key="3">
    <source>
        <dbReference type="Proteomes" id="UP000616724"/>
    </source>
</evidence>
<feature type="domain" description="NADPH-dependent FMN reductase-like" evidence="1">
    <location>
        <begin position="43"/>
        <end position="159"/>
    </location>
</feature>
<dbReference type="GO" id="GO:0010181">
    <property type="term" value="F:FMN binding"/>
    <property type="evidence" value="ECO:0007669"/>
    <property type="project" value="TreeGrafter"/>
</dbReference>
<dbReference type="PANTHER" id="PTHR30543:SF21">
    <property type="entry name" value="NAD(P)H-DEPENDENT FMN REDUCTASE LOT6"/>
    <property type="match status" value="1"/>
</dbReference>
<evidence type="ECO:0000259" key="1">
    <source>
        <dbReference type="Pfam" id="PF03358"/>
    </source>
</evidence>
<proteinExistence type="predicted"/>
<dbReference type="InterPro" id="IPR029039">
    <property type="entry name" value="Flavoprotein-like_sf"/>
</dbReference>
<dbReference type="InterPro" id="IPR005025">
    <property type="entry name" value="FMN_Rdtase-like_dom"/>
</dbReference>
<dbReference type="Proteomes" id="UP000616724">
    <property type="component" value="Unassembled WGS sequence"/>
</dbReference>
<dbReference type="InterPro" id="IPR050712">
    <property type="entry name" value="NAD(P)H-dep_reductase"/>
</dbReference>
<protein>
    <submittedName>
        <fullName evidence="2">FMN reductase</fullName>
    </submittedName>
</protein>
<dbReference type="GO" id="GO:0005829">
    <property type="term" value="C:cytosol"/>
    <property type="evidence" value="ECO:0007669"/>
    <property type="project" value="TreeGrafter"/>
</dbReference>
<dbReference type="AlphaFoldDB" id="A0A8J3W9G4"/>
<sequence>MVRVDTPASAEIASMLARVKPSRANTVRAPSRIAGRHPAVTAGKATFEVVDLAEYGLSVLDEPLPALFGDYRHAHTSQWAQTIASFDGFVFVTPEYNHSAPAALKNAIDFVFAEWNNKAAGFVSHGVHGGVRAVEHLRQVMTELQVANIRTQVALSAFTDFEITDPAEPGVIAPGPHQEPTLNELLDELIAWSSALKPLREASGRTVAA</sequence>
<accession>A0A8J3W9G4</accession>
<dbReference type="Gene3D" id="3.40.50.360">
    <property type="match status" value="1"/>
</dbReference>
<name>A0A8J3W9G4_9ACTN</name>
<reference evidence="2 3" key="1">
    <citation type="submission" date="2021-01" db="EMBL/GenBank/DDBJ databases">
        <title>Whole genome shotgun sequence of Planobispora longispora NBRC 13918.</title>
        <authorList>
            <person name="Komaki H."/>
            <person name="Tamura T."/>
        </authorList>
    </citation>
    <scope>NUCLEOTIDE SEQUENCE [LARGE SCALE GENOMIC DNA]</scope>
    <source>
        <strain evidence="2 3">NBRC 13918</strain>
    </source>
</reference>
<dbReference type="SUPFAM" id="SSF52218">
    <property type="entry name" value="Flavoproteins"/>
    <property type="match status" value="1"/>
</dbReference>
<comment type="caution">
    <text evidence="2">The sequence shown here is derived from an EMBL/GenBank/DDBJ whole genome shotgun (WGS) entry which is preliminary data.</text>
</comment>
<evidence type="ECO:0000313" key="2">
    <source>
        <dbReference type="EMBL" id="GIH80975.1"/>
    </source>
</evidence>
<organism evidence="2 3">
    <name type="scientific">Planobispora longispora</name>
    <dbReference type="NCBI Taxonomy" id="28887"/>
    <lineage>
        <taxon>Bacteria</taxon>
        <taxon>Bacillati</taxon>
        <taxon>Actinomycetota</taxon>
        <taxon>Actinomycetes</taxon>
        <taxon>Streptosporangiales</taxon>
        <taxon>Streptosporangiaceae</taxon>
        <taxon>Planobispora</taxon>
    </lineage>
</organism>
<dbReference type="EMBL" id="BOOH01000066">
    <property type="protein sequence ID" value="GIH80975.1"/>
    <property type="molecule type" value="Genomic_DNA"/>
</dbReference>